<dbReference type="InterPro" id="IPR051912">
    <property type="entry name" value="Alkylbase_DNA_Glycosylase/TA"/>
</dbReference>
<dbReference type="Gene3D" id="1.10.340.30">
    <property type="entry name" value="Hypothetical protein, domain 2"/>
    <property type="match status" value="1"/>
</dbReference>
<dbReference type="AlphaFoldDB" id="A0A8J3JNP1"/>
<accession>A0A8J3JNP1</accession>
<dbReference type="GO" id="GO:0032131">
    <property type="term" value="F:alkylated DNA binding"/>
    <property type="evidence" value="ECO:0007669"/>
    <property type="project" value="TreeGrafter"/>
</dbReference>
<dbReference type="GO" id="GO:0005737">
    <property type="term" value="C:cytoplasm"/>
    <property type="evidence" value="ECO:0007669"/>
    <property type="project" value="TreeGrafter"/>
</dbReference>
<sequence length="299" mass="32653">MTERHELPERYDIATTLGQLSLGRHDPCSRWIDGVYWLAARTPDGPGSLALRSAGGHLHVEAYGEGAGWLARHADAIAGLRDDVTGFAELSQAHPFVARLARDHAGLRLPATRLAFPRLLRAVCEQKVTGTEAYRAYSAIVRKFGGKAPGPAEYLWLPPDPEVIAATPYYEFHPLGLEQKRADTLRRVAAQAARLERRPDSASLTAHLLTIRGIGPWTAAETAAIVFGDPDAVSVGDFHLPNFVCYALAGEPRGTDARMLELLSPFTGHRGRVCHLIELSGLGAPKYGPRMPIRTFHTF</sequence>
<dbReference type="GO" id="GO:0008725">
    <property type="term" value="F:DNA-3-methyladenine glycosylase activity"/>
    <property type="evidence" value="ECO:0007669"/>
    <property type="project" value="TreeGrafter"/>
</dbReference>
<organism evidence="3 4">
    <name type="scientific">Catellatospora bangladeshensis</name>
    <dbReference type="NCBI Taxonomy" id="310355"/>
    <lineage>
        <taxon>Bacteria</taxon>
        <taxon>Bacillati</taxon>
        <taxon>Actinomycetota</taxon>
        <taxon>Actinomycetes</taxon>
        <taxon>Micromonosporales</taxon>
        <taxon>Micromonosporaceae</taxon>
        <taxon>Catellatospora</taxon>
    </lineage>
</organism>
<dbReference type="GO" id="GO:0006307">
    <property type="term" value="P:DNA alkylation repair"/>
    <property type="evidence" value="ECO:0007669"/>
    <property type="project" value="TreeGrafter"/>
</dbReference>
<evidence type="ECO:0000256" key="1">
    <source>
        <dbReference type="ARBA" id="ARBA00022763"/>
    </source>
</evidence>
<keyword evidence="2" id="KW-0234">DNA repair</keyword>
<dbReference type="InterPro" id="IPR011257">
    <property type="entry name" value="DNA_glycosylase"/>
</dbReference>
<comment type="caution">
    <text evidence="3">The sequence shown here is derived from an EMBL/GenBank/DDBJ whole genome shotgun (WGS) entry which is preliminary data.</text>
</comment>
<dbReference type="Proteomes" id="UP000601223">
    <property type="component" value="Unassembled WGS sequence"/>
</dbReference>
<name>A0A8J3JNP1_9ACTN</name>
<proteinExistence type="predicted"/>
<dbReference type="PANTHER" id="PTHR43003">
    <property type="entry name" value="DNA-3-METHYLADENINE GLYCOSYLASE"/>
    <property type="match status" value="1"/>
</dbReference>
<evidence type="ECO:0000313" key="3">
    <source>
        <dbReference type="EMBL" id="GIF84022.1"/>
    </source>
</evidence>
<reference evidence="3 4" key="1">
    <citation type="submission" date="2021-01" db="EMBL/GenBank/DDBJ databases">
        <title>Whole genome shotgun sequence of Catellatospora bangladeshensis NBRC 107357.</title>
        <authorList>
            <person name="Komaki H."/>
            <person name="Tamura T."/>
        </authorList>
    </citation>
    <scope>NUCLEOTIDE SEQUENCE [LARGE SCALE GENOMIC DNA]</scope>
    <source>
        <strain evidence="3 4">NBRC 107357</strain>
    </source>
</reference>
<dbReference type="GO" id="GO:0006285">
    <property type="term" value="P:base-excision repair, AP site formation"/>
    <property type="evidence" value="ECO:0007669"/>
    <property type="project" value="TreeGrafter"/>
</dbReference>
<gene>
    <name evidence="3" type="ORF">Cba03nite_53710</name>
</gene>
<dbReference type="RefSeq" id="WP_203751687.1">
    <property type="nucleotide sequence ID" value="NZ_BONF01000033.1"/>
</dbReference>
<dbReference type="GO" id="GO:0043916">
    <property type="term" value="F:DNA-7-methylguanine glycosylase activity"/>
    <property type="evidence" value="ECO:0007669"/>
    <property type="project" value="TreeGrafter"/>
</dbReference>
<dbReference type="EMBL" id="BONF01000033">
    <property type="protein sequence ID" value="GIF84022.1"/>
    <property type="molecule type" value="Genomic_DNA"/>
</dbReference>
<dbReference type="PANTHER" id="PTHR43003:SF6">
    <property type="entry name" value="DNA GLYCOSYLASE"/>
    <property type="match status" value="1"/>
</dbReference>
<keyword evidence="4" id="KW-1185">Reference proteome</keyword>
<evidence type="ECO:0000256" key="2">
    <source>
        <dbReference type="ARBA" id="ARBA00023204"/>
    </source>
</evidence>
<evidence type="ECO:0000313" key="4">
    <source>
        <dbReference type="Proteomes" id="UP000601223"/>
    </source>
</evidence>
<protein>
    <submittedName>
        <fullName evidence="3">3-methyladenine DNA glycosylase</fullName>
    </submittedName>
</protein>
<dbReference type="SUPFAM" id="SSF48150">
    <property type="entry name" value="DNA-glycosylase"/>
    <property type="match status" value="1"/>
</dbReference>
<keyword evidence="1" id="KW-0227">DNA damage</keyword>
<dbReference type="GO" id="GO:0032993">
    <property type="term" value="C:protein-DNA complex"/>
    <property type="evidence" value="ECO:0007669"/>
    <property type="project" value="TreeGrafter"/>
</dbReference>